<gene>
    <name evidence="5" type="ORF">PRRU23_12810</name>
</gene>
<dbReference type="EMBL" id="BPTR01000001">
    <property type="protein sequence ID" value="GJG27581.1"/>
    <property type="molecule type" value="Genomic_DNA"/>
</dbReference>
<dbReference type="InterPro" id="IPR018062">
    <property type="entry name" value="HTH_AraC-typ_CS"/>
</dbReference>
<dbReference type="Pfam" id="PF12833">
    <property type="entry name" value="HTH_18"/>
    <property type="match status" value="1"/>
</dbReference>
<dbReference type="PANTHER" id="PTHR43280:SF27">
    <property type="entry name" value="TRANSCRIPTIONAL REGULATOR MTLR"/>
    <property type="match status" value="1"/>
</dbReference>
<dbReference type="AlphaFoldDB" id="A0AA37MIX2"/>
<dbReference type="PRINTS" id="PR00032">
    <property type="entry name" value="HTHARAC"/>
</dbReference>
<proteinExistence type="predicted"/>
<dbReference type="PANTHER" id="PTHR43280">
    <property type="entry name" value="ARAC-FAMILY TRANSCRIPTIONAL REGULATOR"/>
    <property type="match status" value="1"/>
</dbReference>
<dbReference type="Proteomes" id="UP000887043">
    <property type="component" value="Unassembled WGS sequence"/>
</dbReference>
<dbReference type="SUPFAM" id="SSF46689">
    <property type="entry name" value="Homeodomain-like"/>
    <property type="match status" value="2"/>
</dbReference>
<evidence type="ECO:0000313" key="5">
    <source>
        <dbReference type="EMBL" id="GJG27581.1"/>
    </source>
</evidence>
<sequence>MSEVLHEITPLMDKDALYIADRHKKEFAYPIHNHEAYELNFVEHGAGVRRIVGDSSEVIGDYDLVLITSPELEHVWEQNGCKCENVREITIQFCFGMVNEDSDDFFSKNPFSSIRHMMHEARKGLAFPLNAIMKVYDKLDRLSQIQDRFTALIEFLQILNILSLSEGAYTLATTSYAKVKVEDDSRRILKVKNYISEHYMEEIKLSTIANIANMSDSAFSRFFKLHTGKTLSDYIIDIRMGYATRKLIDTNESVSEISFACGYNNLSNFNRLFKRKKGCSPTKFREEYKKIRFIRQMT</sequence>
<comment type="caution">
    <text evidence="5">The sequence shown here is derived from an EMBL/GenBank/DDBJ whole genome shotgun (WGS) entry which is preliminary data.</text>
</comment>
<keyword evidence="3" id="KW-0804">Transcription</keyword>
<dbReference type="InterPro" id="IPR009057">
    <property type="entry name" value="Homeodomain-like_sf"/>
</dbReference>
<dbReference type="GO" id="GO:0003700">
    <property type="term" value="F:DNA-binding transcription factor activity"/>
    <property type="evidence" value="ECO:0007669"/>
    <property type="project" value="InterPro"/>
</dbReference>
<dbReference type="GO" id="GO:0043565">
    <property type="term" value="F:sequence-specific DNA binding"/>
    <property type="evidence" value="ECO:0007669"/>
    <property type="project" value="InterPro"/>
</dbReference>
<organism evidence="5 6">
    <name type="scientific">Segatella bryantii</name>
    <name type="common">Prevotella bryantii</name>
    <dbReference type="NCBI Taxonomy" id="77095"/>
    <lineage>
        <taxon>Bacteria</taxon>
        <taxon>Pseudomonadati</taxon>
        <taxon>Bacteroidota</taxon>
        <taxon>Bacteroidia</taxon>
        <taxon>Bacteroidales</taxon>
        <taxon>Prevotellaceae</taxon>
        <taxon>Segatella</taxon>
    </lineage>
</organism>
<feature type="domain" description="HTH araC/xylS-type" evidence="4">
    <location>
        <begin position="189"/>
        <end position="287"/>
    </location>
</feature>
<protein>
    <submittedName>
        <fullName evidence="5">AraC family transcriptional regulator</fullName>
    </submittedName>
</protein>
<name>A0AA37MIX2_SEGBR</name>
<dbReference type="Gene3D" id="1.10.10.60">
    <property type="entry name" value="Homeodomain-like"/>
    <property type="match status" value="2"/>
</dbReference>
<reference evidence="5" key="1">
    <citation type="submission" date="2021-08" db="EMBL/GenBank/DDBJ databases">
        <title>Prevotella lacticifex sp. nov., isolated from rumen of cow.</title>
        <authorList>
            <person name="Shinkai T."/>
            <person name="Ikeyama N."/>
            <person name="Kumagai M."/>
            <person name="Ohmori H."/>
            <person name="Sakamoto M."/>
            <person name="Ohkuma M."/>
            <person name="Mitsumori M."/>
        </authorList>
    </citation>
    <scope>NUCLEOTIDE SEQUENCE</scope>
    <source>
        <strain evidence="5">DSM 11371</strain>
    </source>
</reference>
<dbReference type="PROSITE" id="PS01124">
    <property type="entry name" value="HTH_ARAC_FAMILY_2"/>
    <property type="match status" value="1"/>
</dbReference>
<keyword evidence="1" id="KW-0805">Transcription regulation</keyword>
<dbReference type="InterPro" id="IPR018060">
    <property type="entry name" value="HTH_AraC"/>
</dbReference>
<dbReference type="PROSITE" id="PS00041">
    <property type="entry name" value="HTH_ARAC_FAMILY_1"/>
    <property type="match status" value="1"/>
</dbReference>
<evidence type="ECO:0000256" key="3">
    <source>
        <dbReference type="ARBA" id="ARBA00023163"/>
    </source>
</evidence>
<dbReference type="RefSeq" id="WP_006282906.1">
    <property type="nucleotide sequence ID" value="NZ_BPTR01000001.1"/>
</dbReference>
<evidence type="ECO:0000313" key="6">
    <source>
        <dbReference type="Proteomes" id="UP000887043"/>
    </source>
</evidence>
<evidence type="ECO:0000256" key="2">
    <source>
        <dbReference type="ARBA" id="ARBA00023125"/>
    </source>
</evidence>
<dbReference type="InterPro" id="IPR020449">
    <property type="entry name" value="Tscrpt_reg_AraC-type_HTH"/>
</dbReference>
<accession>A0AA37MIX2</accession>
<evidence type="ECO:0000256" key="1">
    <source>
        <dbReference type="ARBA" id="ARBA00023015"/>
    </source>
</evidence>
<dbReference type="SMART" id="SM00342">
    <property type="entry name" value="HTH_ARAC"/>
    <property type="match status" value="1"/>
</dbReference>
<evidence type="ECO:0000259" key="4">
    <source>
        <dbReference type="PROSITE" id="PS01124"/>
    </source>
</evidence>
<keyword evidence="2" id="KW-0238">DNA-binding</keyword>